<dbReference type="InterPro" id="IPR036390">
    <property type="entry name" value="WH_DNA-bd_sf"/>
</dbReference>
<accession>A0A0M6Z9H8</accession>
<reference evidence="7" key="1">
    <citation type="submission" date="2015-07" db="EMBL/GenBank/DDBJ databases">
        <authorList>
            <person name="Rodrigo-Torres Lidia"/>
            <person name="Arahal R.David."/>
        </authorList>
    </citation>
    <scope>NUCLEOTIDE SEQUENCE [LARGE SCALE GENOMIC DNA]</scope>
    <source>
        <strain evidence="7">CECT 5096</strain>
    </source>
</reference>
<keyword evidence="7" id="KW-1185">Reference proteome</keyword>
<dbReference type="Gene3D" id="1.10.10.10">
    <property type="entry name" value="Winged helix-like DNA-binding domain superfamily/Winged helix DNA-binding domain"/>
    <property type="match status" value="1"/>
</dbReference>
<name>A0A0M6Z9H8_9HYPH</name>
<feature type="domain" description="HTH lysR-type" evidence="5">
    <location>
        <begin position="16"/>
        <end position="73"/>
    </location>
</feature>
<dbReference type="AlphaFoldDB" id="A0A0M6Z9H8"/>
<keyword evidence="2" id="KW-0805">Transcription regulation</keyword>
<keyword evidence="4" id="KW-0804">Transcription</keyword>
<dbReference type="PANTHER" id="PTHR30419:SF8">
    <property type="entry name" value="NITROGEN ASSIMILATION TRANSCRIPTIONAL ACTIVATOR-RELATED"/>
    <property type="match status" value="1"/>
</dbReference>
<dbReference type="RefSeq" id="WP_055116994.1">
    <property type="nucleotide sequence ID" value="NZ_CXWA01000003.1"/>
</dbReference>
<organism evidence="6 7">
    <name type="scientific">Roseibium album</name>
    <dbReference type="NCBI Taxonomy" id="311410"/>
    <lineage>
        <taxon>Bacteria</taxon>
        <taxon>Pseudomonadati</taxon>
        <taxon>Pseudomonadota</taxon>
        <taxon>Alphaproteobacteria</taxon>
        <taxon>Hyphomicrobiales</taxon>
        <taxon>Stappiaceae</taxon>
        <taxon>Roseibium</taxon>
    </lineage>
</organism>
<dbReference type="InterPro" id="IPR000847">
    <property type="entry name" value="LysR_HTH_N"/>
</dbReference>
<dbReference type="InterPro" id="IPR036388">
    <property type="entry name" value="WH-like_DNA-bd_sf"/>
</dbReference>
<dbReference type="InterPro" id="IPR050950">
    <property type="entry name" value="HTH-type_LysR_regulators"/>
</dbReference>
<evidence type="ECO:0000256" key="1">
    <source>
        <dbReference type="ARBA" id="ARBA00009437"/>
    </source>
</evidence>
<protein>
    <submittedName>
        <fullName evidence="6">Galactose-binding protein regulator</fullName>
    </submittedName>
</protein>
<dbReference type="Pfam" id="PF00126">
    <property type="entry name" value="HTH_1"/>
    <property type="match status" value="1"/>
</dbReference>
<comment type="similarity">
    <text evidence="1">Belongs to the LysR transcriptional regulatory family.</text>
</comment>
<evidence type="ECO:0000256" key="3">
    <source>
        <dbReference type="ARBA" id="ARBA00023125"/>
    </source>
</evidence>
<evidence type="ECO:0000259" key="5">
    <source>
        <dbReference type="PROSITE" id="PS50931"/>
    </source>
</evidence>
<keyword evidence="3" id="KW-0238">DNA-binding</keyword>
<dbReference type="Proteomes" id="UP000049983">
    <property type="component" value="Unassembled WGS sequence"/>
</dbReference>
<proteinExistence type="inferred from homology"/>
<dbReference type="GO" id="GO:0005829">
    <property type="term" value="C:cytosol"/>
    <property type="evidence" value="ECO:0007669"/>
    <property type="project" value="TreeGrafter"/>
</dbReference>
<dbReference type="GO" id="GO:0003677">
    <property type="term" value="F:DNA binding"/>
    <property type="evidence" value="ECO:0007669"/>
    <property type="project" value="UniProtKB-KW"/>
</dbReference>
<dbReference type="PANTHER" id="PTHR30419">
    <property type="entry name" value="HTH-TYPE TRANSCRIPTIONAL REGULATOR YBHD"/>
    <property type="match status" value="1"/>
</dbReference>
<dbReference type="OrthoDB" id="9803030at2"/>
<dbReference type="EMBL" id="CXWC01000001">
    <property type="protein sequence ID" value="CTQ65063.1"/>
    <property type="molecule type" value="Genomic_DNA"/>
</dbReference>
<dbReference type="STRING" id="311410.LA5095_03259"/>
<dbReference type="Pfam" id="PF03466">
    <property type="entry name" value="LysR_substrate"/>
    <property type="match status" value="1"/>
</dbReference>
<evidence type="ECO:0000313" key="6">
    <source>
        <dbReference type="EMBL" id="CTQ65063.1"/>
    </source>
</evidence>
<evidence type="ECO:0000256" key="4">
    <source>
        <dbReference type="ARBA" id="ARBA00023163"/>
    </source>
</evidence>
<dbReference type="SUPFAM" id="SSF46785">
    <property type="entry name" value="Winged helix' DNA-binding domain"/>
    <property type="match status" value="1"/>
</dbReference>
<evidence type="ECO:0000313" key="7">
    <source>
        <dbReference type="Proteomes" id="UP000049983"/>
    </source>
</evidence>
<sequence>MAARHIRIVERVLTRLKLKQLRLLVAVGKHKNIQNAARELNVSQPAATKMIKDLELDFEVQLFDRTNRGVVPTPFGEALIRHGKLIFAQVSNAAQELDDLNEGSSGRVVIGTLLAASPQLLPLAIEKVMRERPNVAIKVVEGTNEILMPALRSGEIDLVVGRLPTHRHRSEIVQEKLYDERILAVTGPNHPLADQPDLSFEQLKPYGWIMPLVETSLRRQLDQFFIERDLYVPPMVFESVSYLTNRALMQSQNLIGLMPAHVPAQDIDLECLKAIDWNVPFGTGPVGVSYRQEGHPSPVCQAFLDALHQAAGAMR</sequence>
<dbReference type="InterPro" id="IPR005119">
    <property type="entry name" value="LysR_subst-bd"/>
</dbReference>
<evidence type="ECO:0000256" key="2">
    <source>
        <dbReference type="ARBA" id="ARBA00023015"/>
    </source>
</evidence>
<dbReference type="GO" id="GO:0003700">
    <property type="term" value="F:DNA-binding transcription factor activity"/>
    <property type="evidence" value="ECO:0007669"/>
    <property type="project" value="InterPro"/>
</dbReference>
<dbReference type="GeneID" id="97668072"/>
<dbReference type="SUPFAM" id="SSF53850">
    <property type="entry name" value="Periplasmic binding protein-like II"/>
    <property type="match status" value="1"/>
</dbReference>
<dbReference type="Gene3D" id="3.40.190.290">
    <property type="match status" value="1"/>
</dbReference>
<dbReference type="PROSITE" id="PS50931">
    <property type="entry name" value="HTH_LYSR"/>
    <property type="match status" value="1"/>
</dbReference>
<dbReference type="FunFam" id="1.10.10.10:FF:000001">
    <property type="entry name" value="LysR family transcriptional regulator"/>
    <property type="match status" value="1"/>
</dbReference>
<gene>
    <name evidence="6" type="primary">gbpR_1</name>
    <name evidence="6" type="ORF">LA5096_00625</name>
</gene>
<dbReference type="PRINTS" id="PR00039">
    <property type="entry name" value="HTHLYSR"/>
</dbReference>